<name>A0A7U7IA07_9GAMM</name>
<keyword evidence="3" id="KW-1185">Reference proteome</keyword>
<evidence type="ECO:0000256" key="1">
    <source>
        <dbReference type="SAM" id="Phobius"/>
    </source>
</evidence>
<dbReference type="Pfam" id="PF07963">
    <property type="entry name" value="N_methyl"/>
    <property type="match status" value="1"/>
</dbReference>
<dbReference type="NCBIfam" id="TIGR02532">
    <property type="entry name" value="IV_pilin_GFxxxE"/>
    <property type="match status" value="1"/>
</dbReference>
<dbReference type="InterPro" id="IPR045584">
    <property type="entry name" value="Pilin-like"/>
</dbReference>
<accession>A0A7U7IA07</accession>
<dbReference type="PANTHER" id="PTHR30093">
    <property type="entry name" value="GENERAL SECRETION PATHWAY PROTEIN G"/>
    <property type="match status" value="1"/>
</dbReference>
<reference evidence="2 3" key="1">
    <citation type="submission" date="2020-08" db="EMBL/GenBank/DDBJ databases">
        <authorList>
            <person name="Criscuolo A."/>
        </authorList>
    </citation>
    <scope>NUCLEOTIDE SEQUENCE [LARGE SCALE GENOMIC DNA]</scope>
    <source>
        <strain evidence="2">CIP111764</strain>
    </source>
</reference>
<dbReference type="GO" id="GO:0043683">
    <property type="term" value="P:type IV pilus assembly"/>
    <property type="evidence" value="ECO:0007669"/>
    <property type="project" value="InterPro"/>
</dbReference>
<proteinExistence type="predicted"/>
<dbReference type="Pfam" id="PF16732">
    <property type="entry name" value="ComP_DUS"/>
    <property type="match status" value="1"/>
</dbReference>
<organism evidence="2 3">
    <name type="scientific">Zestomonas carbonaria</name>
    <dbReference type="NCBI Taxonomy" id="2762745"/>
    <lineage>
        <taxon>Bacteria</taxon>
        <taxon>Pseudomonadati</taxon>
        <taxon>Pseudomonadota</taxon>
        <taxon>Gammaproteobacteria</taxon>
        <taxon>Pseudomonadales</taxon>
        <taxon>Pseudomonadaceae</taxon>
        <taxon>Zestomonas</taxon>
    </lineage>
</organism>
<evidence type="ECO:0008006" key="4">
    <source>
        <dbReference type="Google" id="ProtNLM"/>
    </source>
</evidence>
<comment type="caution">
    <text evidence="2">The sequence shown here is derived from an EMBL/GenBank/DDBJ whole genome shotgun (WGS) entry which is preliminary data.</text>
</comment>
<protein>
    <recommendedName>
        <fullName evidence="4">Type IV pilus assembly protein PilE</fullName>
    </recommendedName>
</protein>
<evidence type="ECO:0000313" key="2">
    <source>
        <dbReference type="EMBL" id="CAD5108306.1"/>
    </source>
</evidence>
<gene>
    <name evidence="2" type="ORF">PSEWESI4_02591</name>
</gene>
<dbReference type="SUPFAM" id="SSF54523">
    <property type="entry name" value="Pili subunits"/>
    <property type="match status" value="1"/>
</dbReference>
<dbReference type="InterPro" id="IPR012902">
    <property type="entry name" value="N_methyl_site"/>
</dbReference>
<keyword evidence="1" id="KW-0812">Transmembrane</keyword>
<dbReference type="InterPro" id="IPR031982">
    <property type="entry name" value="PilE-like"/>
</dbReference>
<dbReference type="Proteomes" id="UP000583387">
    <property type="component" value="Unassembled WGS sequence"/>
</dbReference>
<dbReference type="AlphaFoldDB" id="A0A7U7IA07"/>
<dbReference type="PANTHER" id="PTHR30093:SF47">
    <property type="entry name" value="TYPE IV PILUS NON-CORE MINOR PILIN PILE"/>
    <property type="match status" value="1"/>
</dbReference>
<sequence length="145" mass="15341">MCASCSYFSRQIGFTLIELLIGVAIIGILAAIALPAYDSYITKSRIRAAQVDLVALSMVIEASYQRSMAYPAGEFKSTEAVKGKFGAWQPSEKSFTYSVVSSGSTYKATAIGTASSGKAKGCTMSIDNEGERGSSKCPYGGGDWQ</sequence>
<evidence type="ECO:0000313" key="3">
    <source>
        <dbReference type="Proteomes" id="UP000583387"/>
    </source>
</evidence>
<dbReference type="Gene3D" id="3.30.700.10">
    <property type="entry name" value="Glycoprotein, Type 4 Pilin"/>
    <property type="match status" value="1"/>
</dbReference>
<keyword evidence="1" id="KW-1133">Transmembrane helix</keyword>
<keyword evidence="1" id="KW-0472">Membrane</keyword>
<dbReference type="EMBL" id="CAJFCI010000052">
    <property type="protein sequence ID" value="CAD5108306.1"/>
    <property type="molecule type" value="Genomic_DNA"/>
</dbReference>
<feature type="transmembrane region" description="Helical" evidence="1">
    <location>
        <begin position="12"/>
        <end position="37"/>
    </location>
</feature>